<organism evidence="1 2">
    <name type="scientific">Alloalcanivorax xenomutans</name>
    <dbReference type="NCBI Taxonomy" id="1094342"/>
    <lineage>
        <taxon>Bacteria</taxon>
        <taxon>Pseudomonadati</taxon>
        <taxon>Pseudomonadota</taxon>
        <taxon>Gammaproteobacteria</taxon>
        <taxon>Oceanospirillales</taxon>
        <taxon>Alcanivoracaceae</taxon>
        <taxon>Alloalcanivorax</taxon>
    </lineage>
</organism>
<sequence>MFDSTHTTTPAAITAQLQDLAKEATQRCGSSYEVYQEQFSQRVDALLATTEDSTAKAVILNVAREFDYVTRVELEAMREDWMDDGACRHGFDPDCCPLGCGDLPEYNLPQ</sequence>
<protein>
    <submittedName>
        <fullName evidence="1">CcgAII protein</fullName>
    </submittedName>
</protein>
<accession>A0A9Q3W913</accession>
<dbReference type="Proteomes" id="UP001107961">
    <property type="component" value="Unassembled WGS sequence"/>
</dbReference>
<dbReference type="RefSeq" id="WP_203384963.1">
    <property type="nucleotide sequence ID" value="NZ_JAJVKS010000019.1"/>
</dbReference>
<proteinExistence type="predicted"/>
<reference evidence="1" key="1">
    <citation type="submission" date="2022-01" db="EMBL/GenBank/DDBJ databases">
        <authorList>
            <person name="Karlyshev A.V."/>
            <person name="Jaspars M."/>
        </authorList>
    </citation>
    <scope>NUCLEOTIDE SEQUENCE</scope>
    <source>
        <strain evidence="1">AGSA3-2</strain>
    </source>
</reference>
<dbReference type="AlphaFoldDB" id="A0A9Q3W913"/>
<dbReference type="EMBL" id="JAJVKT010000051">
    <property type="protein sequence ID" value="MCE7511300.1"/>
    <property type="molecule type" value="Genomic_DNA"/>
</dbReference>
<evidence type="ECO:0000313" key="1">
    <source>
        <dbReference type="EMBL" id="MCE7511300.1"/>
    </source>
</evidence>
<evidence type="ECO:0000313" key="2">
    <source>
        <dbReference type="Proteomes" id="UP001107961"/>
    </source>
</evidence>
<gene>
    <name evidence="1" type="ORF">LZG35_21920</name>
</gene>
<comment type="caution">
    <text evidence="1">The sequence shown here is derived from an EMBL/GenBank/DDBJ whole genome shotgun (WGS) entry which is preliminary data.</text>
</comment>
<name>A0A9Q3W913_9GAMM</name>
<keyword evidence="2" id="KW-1185">Reference proteome</keyword>